<sequence length="112" mass="12733">MKSVGSEEIQFIIQLNDKIMPINRGLVYEDPLDEYLRANSLGEITGGGTMQEETGEIEYCDIEVLISKRNYKQISSEIMDFLEVLEGLGHILIATWRYYPSFLMGSFGTRTA</sequence>
<keyword evidence="2" id="KW-1185">Reference proteome</keyword>
<dbReference type="RefSeq" id="WP_210664427.1">
    <property type="nucleotide sequence ID" value="NZ_JAGKSP010000039.1"/>
</dbReference>
<evidence type="ECO:0000313" key="2">
    <source>
        <dbReference type="Proteomes" id="UP000673394"/>
    </source>
</evidence>
<dbReference type="Proteomes" id="UP000673394">
    <property type="component" value="Unassembled WGS sequence"/>
</dbReference>
<organism evidence="1 2">
    <name type="scientific">Paenibacillus lignilyticus</name>
    <dbReference type="NCBI Taxonomy" id="1172615"/>
    <lineage>
        <taxon>Bacteria</taxon>
        <taxon>Bacillati</taxon>
        <taxon>Bacillota</taxon>
        <taxon>Bacilli</taxon>
        <taxon>Bacillales</taxon>
        <taxon>Paenibacillaceae</taxon>
        <taxon>Paenibacillus</taxon>
    </lineage>
</organism>
<comment type="caution">
    <text evidence="1">The sequence shown here is derived from an EMBL/GenBank/DDBJ whole genome shotgun (WGS) entry which is preliminary data.</text>
</comment>
<name>A0ABS5CNB2_9BACL</name>
<evidence type="ECO:0000313" key="1">
    <source>
        <dbReference type="EMBL" id="MBP3967330.1"/>
    </source>
</evidence>
<gene>
    <name evidence="1" type="ORF">I8J30_32175</name>
</gene>
<proteinExistence type="predicted"/>
<reference evidence="1 2" key="1">
    <citation type="submission" date="2021-04" db="EMBL/GenBank/DDBJ databases">
        <title>Paenibacillus sp. DLE-14 whole genome sequence.</title>
        <authorList>
            <person name="Ham Y.J."/>
        </authorList>
    </citation>
    <scope>NUCLEOTIDE SEQUENCE [LARGE SCALE GENOMIC DNA]</scope>
    <source>
        <strain evidence="1 2">DLE-14</strain>
    </source>
</reference>
<accession>A0ABS5CNB2</accession>
<protein>
    <submittedName>
        <fullName evidence="1">Uncharacterized protein</fullName>
    </submittedName>
</protein>
<dbReference type="EMBL" id="JAGKSP010000039">
    <property type="protein sequence ID" value="MBP3967330.1"/>
    <property type="molecule type" value="Genomic_DNA"/>
</dbReference>